<dbReference type="PANTHER" id="PTHR48071">
    <property type="entry name" value="SRCR DOMAIN-CONTAINING PROTEIN"/>
    <property type="match status" value="1"/>
</dbReference>
<feature type="disulfide bond" evidence="2">
    <location>
        <begin position="106"/>
        <end position="116"/>
    </location>
</feature>
<name>A0ABY7DT33_MYAAR</name>
<dbReference type="SUPFAM" id="SSF56487">
    <property type="entry name" value="SRCR-like"/>
    <property type="match status" value="1"/>
</dbReference>
<dbReference type="Pfam" id="PF00530">
    <property type="entry name" value="SRCR"/>
    <property type="match status" value="1"/>
</dbReference>
<dbReference type="SMART" id="SM00202">
    <property type="entry name" value="SR"/>
    <property type="match status" value="1"/>
</dbReference>
<evidence type="ECO:0000313" key="4">
    <source>
        <dbReference type="EMBL" id="WAQ99253.1"/>
    </source>
</evidence>
<organism evidence="4 5">
    <name type="scientific">Mya arenaria</name>
    <name type="common">Soft-shell clam</name>
    <dbReference type="NCBI Taxonomy" id="6604"/>
    <lineage>
        <taxon>Eukaryota</taxon>
        <taxon>Metazoa</taxon>
        <taxon>Spiralia</taxon>
        <taxon>Lophotrochozoa</taxon>
        <taxon>Mollusca</taxon>
        <taxon>Bivalvia</taxon>
        <taxon>Autobranchia</taxon>
        <taxon>Heteroconchia</taxon>
        <taxon>Euheterodonta</taxon>
        <taxon>Imparidentia</taxon>
        <taxon>Neoheterodontei</taxon>
        <taxon>Myida</taxon>
        <taxon>Myoidea</taxon>
        <taxon>Myidae</taxon>
        <taxon>Mya</taxon>
    </lineage>
</organism>
<dbReference type="PROSITE" id="PS50287">
    <property type="entry name" value="SRCR_2"/>
    <property type="match status" value="1"/>
</dbReference>
<evidence type="ECO:0000313" key="5">
    <source>
        <dbReference type="Proteomes" id="UP001164746"/>
    </source>
</evidence>
<proteinExistence type="predicted"/>
<feature type="domain" description="SRCR" evidence="3">
    <location>
        <begin position="34"/>
        <end position="137"/>
    </location>
</feature>
<dbReference type="Proteomes" id="UP001164746">
    <property type="component" value="Chromosome 3"/>
</dbReference>
<gene>
    <name evidence="4" type="ORF">MAR_023626</name>
</gene>
<evidence type="ECO:0000256" key="1">
    <source>
        <dbReference type="ARBA" id="ARBA00023157"/>
    </source>
</evidence>
<reference evidence="4" key="1">
    <citation type="submission" date="2022-11" db="EMBL/GenBank/DDBJ databases">
        <title>Centuries of genome instability and evolution in soft-shell clam transmissible cancer (bioRxiv).</title>
        <authorList>
            <person name="Hart S.F.M."/>
            <person name="Yonemitsu M.A."/>
            <person name="Giersch R.M."/>
            <person name="Beal B.F."/>
            <person name="Arriagada G."/>
            <person name="Davis B.W."/>
            <person name="Ostrander E.A."/>
            <person name="Goff S.P."/>
            <person name="Metzger M.J."/>
        </authorList>
    </citation>
    <scope>NUCLEOTIDE SEQUENCE</scope>
    <source>
        <strain evidence="4">MELC-2E11</strain>
        <tissue evidence="4">Siphon/mantle</tissue>
    </source>
</reference>
<dbReference type="EMBL" id="CP111014">
    <property type="protein sequence ID" value="WAQ99253.1"/>
    <property type="molecule type" value="Genomic_DNA"/>
</dbReference>
<dbReference type="PRINTS" id="PR00258">
    <property type="entry name" value="SPERACTRCPTR"/>
</dbReference>
<dbReference type="Gene3D" id="3.10.250.10">
    <property type="entry name" value="SRCR-like domain"/>
    <property type="match status" value="1"/>
</dbReference>
<sequence>MVLSPTGISLMNGHCSYFGWVYIYNNGRLGKACIRLVNGPNYYSGRVEIYHNGRWGTVCDDSFDHRDVMVICRMLGYYQGEQYGRPYGSAHFGSGSGTIWLDNLGCNGYESDVRDCYHPGWGRHDCSRSEDAGVDCYGTVFIVYECTKL</sequence>
<dbReference type="PROSITE" id="PS00420">
    <property type="entry name" value="SRCR_1"/>
    <property type="match status" value="1"/>
</dbReference>
<dbReference type="PANTHER" id="PTHR48071:SF27">
    <property type="entry name" value="SCAVENGER RECEPTOR CYSTEINE-RICH TYPE 1 PROTEIN M130-LIKE"/>
    <property type="match status" value="1"/>
</dbReference>
<dbReference type="InterPro" id="IPR036772">
    <property type="entry name" value="SRCR-like_dom_sf"/>
</dbReference>
<keyword evidence="1 2" id="KW-1015">Disulfide bond</keyword>
<protein>
    <submittedName>
        <fullName evidence="4">SRCRL-like protein</fullName>
    </submittedName>
</protein>
<evidence type="ECO:0000256" key="2">
    <source>
        <dbReference type="PROSITE-ProRule" id="PRU00196"/>
    </source>
</evidence>
<accession>A0ABY7DT33</accession>
<dbReference type="InterPro" id="IPR001190">
    <property type="entry name" value="SRCR"/>
</dbReference>
<comment type="caution">
    <text evidence="2">Lacks conserved residue(s) required for the propagation of feature annotation.</text>
</comment>
<evidence type="ECO:0000259" key="3">
    <source>
        <dbReference type="PROSITE" id="PS50287"/>
    </source>
</evidence>
<keyword evidence="5" id="KW-1185">Reference proteome</keyword>